<dbReference type="PROSITE" id="PS00061">
    <property type="entry name" value="ADH_SHORT"/>
    <property type="match status" value="1"/>
</dbReference>
<keyword evidence="4" id="KW-1185">Reference proteome</keyword>
<dbReference type="GO" id="GO:0016491">
    <property type="term" value="F:oxidoreductase activity"/>
    <property type="evidence" value="ECO:0007669"/>
    <property type="project" value="UniProtKB-KW"/>
</dbReference>
<reference evidence="3" key="1">
    <citation type="submission" date="2020-11" db="EMBL/GenBank/DDBJ databases">
        <authorList>
            <person name="Tran Van P."/>
        </authorList>
    </citation>
    <scope>NUCLEOTIDE SEQUENCE</scope>
</reference>
<proteinExistence type="inferred from homology"/>
<dbReference type="OrthoDB" id="2102561at2759"/>
<dbReference type="InterPro" id="IPR020904">
    <property type="entry name" value="Sc_DH/Rdtase_CS"/>
</dbReference>
<sequence>MGKAVLITGCDTGLGHHLALRLNERGFRVYATVVSESSAGAQQLTSKARFAHKMHVIGMDVTKHDQVQKAYDYVTLHLNENGHGDCLWALVNNSAIVDDSLVEWGLPEIYEHVFAVNMFGVIRVTRTFLPLIRKLKGRIVNVASVAGHISPPLCVWYSMSKHAVIAFSDTLRREMRSFGVRVAIIEPGGFSTQVTNETLRHDKLCRTWQHTSDQVKQAYGPINEHDIKAMIRASIGLFQLSTNLDIATNDMIDAIQSAEPGLMYTPTESLMVKIMAAIMVWMPSAWLDQILGLTNPVKYSLCMASIISLVAISRFVLSWNKPMLALIIAKF</sequence>
<evidence type="ECO:0000313" key="3">
    <source>
        <dbReference type="EMBL" id="CAD7636748.1"/>
    </source>
</evidence>
<dbReference type="InterPro" id="IPR002347">
    <property type="entry name" value="SDR_fam"/>
</dbReference>
<comment type="similarity">
    <text evidence="2">Belongs to the short-chain dehydrogenases/reductases (SDR) family.</text>
</comment>
<dbReference type="EMBL" id="OC873588">
    <property type="protein sequence ID" value="CAD7636748.1"/>
    <property type="molecule type" value="Genomic_DNA"/>
</dbReference>
<dbReference type="PRINTS" id="PR00080">
    <property type="entry name" value="SDRFAMILY"/>
</dbReference>
<protein>
    <submittedName>
        <fullName evidence="3">Uncharacterized protein</fullName>
    </submittedName>
</protein>
<gene>
    <name evidence="3" type="ORF">OSB1V03_LOCUS16731</name>
</gene>
<dbReference type="PANTHER" id="PTHR43313:SF36">
    <property type="entry name" value="D-BETA-HYDROXYBUTYRATE DEHYDROGENASE, MITOCHONDRIAL"/>
    <property type="match status" value="1"/>
</dbReference>
<evidence type="ECO:0000313" key="4">
    <source>
        <dbReference type="Proteomes" id="UP000759131"/>
    </source>
</evidence>
<dbReference type="EMBL" id="CAJPIZ010019013">
    <property type="protein sequence ID" value="CAG2116774.1"/>
    <property type="molecule type" value="Genomic_DNA"/>
</dbReference>
<dbReference type="Gene3D" id="3.40.50.720">
    <property type="entry name" value="NAD(P)-binding Rossmann-like Domain"/>
    <property type="match status" value="1"/>
</dbReference>
<name>A0A7R9Q9R2_9ACAR</name>
<accession>A0A7R9Q9R2</accession>
<dbReference type="Proteomes" id="UP000759131">
    <property type="component" value="Unassembled WGS sequence"/>
</dbReference>
<dbReference type="GO" id="GO:0008202">
    <property type="term" value="P:steroid metabolic process"/>
    <property type="evidence" value="ECO:0007669"/>
    <property type="project" value="TreeGrafter"/>
</dbReference>
<organism evidence="3">
    <name type="scientific">Medioppia subpectinata</name>
    <dbReference type="NCBI Taxonomy" id="1979941"/>
    <lineage>
        <taxon>Eukaryota</taxon>
        <taxon>Metazoa</taxon>
        <taxon>Ecdysozoa</taxon>
        <taxon>Arthropoda</taxon>
        <taxon>Chelicerata</taxon>
        <taxon>Arachnida</taxon>
        <taxon>Acari</taxon>
        <taxon>Acariformes</taxon>
        <taxon>Sarcoptiformes</taxon>
        <taxon>Oribatida</taxon>
        <taxon>Brachypylina</taxon>
        <taxon>Oppioidea</taxon>
        <taxon>Oppiidae</taxon>
        <taxon>Medioppia</taxon>
    </lineage>
</organism>
<dbReference type="SUPFAM" id="SSF51735">
    <property type="entry name" value="NAD(P)-binding Rossmann-fold domains"/>
    <property type="match status" value="1"/>
</dbReference>
<evidence type="ECO:0000256" key="2">
    <source>
        <dbReference type="RuleBase" id="RU000363"/>
    </source>
</evidence>
<dbReference type="InterPro" id="IPR036291">
    <property type="entry name" value="NAD(P)-bd_dom_sf"/>
</dbReference>
<dbReference type="PANTHER" id="PTHR43313">
    <property type="entry name" value="SHORT-CHAIN DEHYDROGENASE/REDUCTASE FAMILY 9C"/>
    <property type="match status" value="1"/>
</dbReference>
<dbReference type="Pfam" id="PF00106">
    <property type="entry name" value="adh_short"/>
    <property type="match status" value="1"/>
</dbReference>
<evidence type="ECO:0000256" key="1">
    <source>
        <dbReference type="ARBA" id="ARBA00023002"/>
    </source>
</evidence>
<dbReference type="AlphaFoldDB" id="A0A7R9Q9R2"/>
<dbReference type="PRINTS" id="PR00081">
    <property type="entry name" value="GDHRDH"/>
</dbReference>
<keyword evidence="1" id="KW-0560">Oxidoreductase</keyword>